<dbReference type="PANTHER" id="PTHR12526">
    <property type="entry name" value="GLYCOSYLTRANSFERASE"/>
    <property type="match status" value="1"/>
</dbReference>
<protein>
    <recommendedName>
        <fullName evidence="1">Glycosyl transferase family 1 domain-containing protein</fullName>
    </recommendedName>
</protein>
<evidence type="ECO:0000313" key="2">
    <source>
        <dbReference type="EMBL" id="OGG51110.1"/>
    </source>
</evidence>
<organism evidence="2 3">
    <name type="scientific">Candidatus Kaiserbacteria bacterium RIFCSPHIGHO2_01_FULL_54_36</name>
    <dbReference type="NCBI Taxonomy" id="1798482"/>
    <lineage>
        <taxon>Bacteria</taxon>
        <taxon>Candidatus Kaiseribacteriota</taxon>
    </lineage>
</organism>
<dbReference type="InterPro" id="IPR001296">
    <property type="entry name" value="Glyco_trans_1"/>
</dbReference>
<dbReference type="EMBL" id="MFKV01000002">
    <property type="protein sequence ID" value="OGG51110.1"/>
    <property type="molecule type" value="Genomic_DNA"/>
</dbReference>
<gene>
    <name evidence="2" type="ORF">A2763_02095</name>
</gene>
<sequence>MENKPQRLLIVTQVVDIQDPYLSFFHGWLIEFAKHFEHIEVVCLKEGTHSLPSNVHVHSLGKPSYAEASEGRGERMLLRLRYTAKFLVLIWRLRHSYDAVFVHMNQEYVLLGGWLWKILGKRMYLWRNHYAGGPLTDAAAWFATKVFCTSRYSYTAKYRQTVIMPLGIDTQSFSSDTSSRIPGSVLFFARFAPAKKPHLLIEALGLLQKSNVPFKASFFGATLPADAAYRAQVLRRAEELGFGNSAVFHEGVPHSAAPGIFSNHEIYINLSSSGTYDKTIFEAAASGCIVLASSRDYAALAGERFLVPDDNAQAIKEKLREFLMLPDAECRAIASKTSELVLKGQNLQALAERLAAEL</sequence>
<dbReference type="STRING" id="1798482.A2763_02095"/>
<feature type="domain" description="Glycosyl transferase family 1" evidence="1">
    <location>
        <begin position="185"/>
        <end position="327"/>
    </location>
</feature>
<comment type="caution">
    <text evidence="2">The sequence shown here is derived from an EMBL/GenBank/DDBJ whole genome shotgun (WGS) entry which is preliminary data.</text>
</comment>
<name>A0A1F6CPT7_9BACT</name>
<evidence type="ECO:0000259" key="1">
    <source>
        <dbReference type="Pfam" id="PF00534"/>
    </source>
</evidence>
<dbReference type="GO" id="GO:0016757">
    <property type="term" value="F:glycosyltransferase activity"/>
    <property type="evidence" value="ECO:0007669"/>
    <property type="project" value="InterPro"/>
</dbReference>
<accession>A0A1F6CPT7</accession>
<dbReference type="Gene3D" id="3.40.50.2000">
    <property type="entry name" value="Glycogen Phosphorylase B"/>
    <property type="match status" value="1"/>
</dbReference>
<proteinExistence type="predicted"/>
<evidence type="ECO:0000313" key="3">
    <source>
        <dbReference type="Proteomes" id="UP000178370"/>
    </source>
</evidence>
<dbReference type="AlphaFoldDB" id="A0A1F6CPT7"/>
<dbReference type="Proteomes" id="UP000178370">
    <property type="component" value="Unassembled WGS sequence"/>
</dbReference>
<reference evidence="2 3" key="1">
    <citation type="journal article" date="2016" name="Nat. Commun.">
        <title>Thousands of microbial genomes shed light on interconnected biogeochemical processes in an aquifer system.</title>
        <authorList>
            <person name="Anantharaman K."/>
            <person name="Brown C.T."/>
            <person name="Hug L.A."/>
            <person name="Sharon I."/>
            <person name="Castelle C.J."/>
            <person name="Probst A.J."/>
            <person name="Thomas B.C."/>
            <person name="Singh A."/>
            <person name="Wilkins M.J."/>
            <person name="Karaoz U."/>
            <person name="Brodie E.L."/>
            <person name="Williams K.H."/>
            <person name="Hubbard S.S."/>
            <person name="Banfield J.F."/>
        </authorList>
    </citation>
    <scope>NUCLEOTIDE SEQUENCE [LARGE SCALE GENOMIC DNA]</scope>
</reference>
<dbReference type="SUPFAM" id="SSF53756">
    <property type="entry name" value="UDP-Glycosyltransferase/glycogen phosphorylase"/>
    <property type="match status" value="1"/>
</dbReference>
<dbReference type="Pfam" id="PF00534">
    <property type="entry name" value="Glycos_transf_1"/>
    <property type="match status" value="1"/>
</dbReference>
<dbReference type="CDD" id="cd03801">
    <property type="entry name" value="GT4_PimA-like"/>
    <property type="match status" value="1"/>
</dbReference>